<evidence type="ECO:0000313" key="3">
    <source>
        <dbReference type="EMBL" id="KTQ96877.1"/>
    </source>
</evidence>
<dbReference type="RefSeq" id="WP_058602634.1">
    <property type="nucleotide sequence ID" value="NZ_LDQA01000164.1"/>
</dbReference>
<evidence type="ECO:0000313" key="4">
    <source>
        <dbReference type="Proteomes" id="UP000078529"/>
    </source>
</evidence>
<dbReference type="InterPro" id="IPR007236">
    <property type="entry name" value="SlyX"/>
</dbReference>
<dbReference type="PANTHER" id="PTHR36508">
    <property type="entry name" value="PROTEIN SLYX"/>
    <property type="match status" value="1"/>
</dbReference>
<dbReference type="PATRIC" id="fig|401562.4.peg.1134"/>
<evidence type="ECO:0000256" key="1">
    <source>
        <dbReference type="HAMAP-Rule" id="MF_00715"/>
    </source>
</evidence>
<dbReference type="AlphaFoldDB" id="A0A175RBV9"/>
<comment type="caution">
    <text evidence="3">The sequence shown here is derived from an EMBL/GenBank/DDBJ whole genome shotgun (WGS) entry which is preliminary data.</text>
</comment>
<proteinExistence type="inferred from homology"/>
<dbReference type="Pfam" id="PF04102">
    <property type="entry name" value="SlyX"/>
    <property type="match status" value="1"/>
</dbReference>
<evidence type="ECO:0000256" key="2">
    <source>
        <dbReference type="SAM" id="Coils"/>
    </source>
</evidence>
<dbReference type="Proteomes" id="UP000078529">
    <property type="component" value="Unassembled WGS sequence"/>
</dbReference>
<reference evidence="3 4" key="1">
    <citation type="journal article" date="2016" name="Front. Microbiol.">
        <title>Genomic Resource of Rice Seed Associated Bacteria.</title>
        <authorList>
            <person name="Midha S."/>
            <person name="Bansal K."/>
            <person name="Sharma S."/>
            <person name="Kumar N."/>
            <person name="Patil P.P."/>
            <person name="Chaudhry V."/>
            <person name="Patil P.B."/>
        </authorList>
    </citation>
    <scope>NUCLEOTIDE SEQUENCE [LARGE SCALE GENOMIC DNA]</scope>
    <source>
        <strain evidence="3 4">NS365</strain>
    </source>
</reference>
<dbReference type="Gene3D" id="1.20.5.300">
    <property type="match status" value="1"/>
</dbReference>
<dbReference type="PANTHER" id="PTHR36508:SF1">
    <property type="entry name" value="PROTEIN SLYX"/>
    <property type="match status" value="1"/>
</dbReference>
<dbReference type="EMBL" id="LDQA01000164">
    <property type="protein sequence ID" value="KTQ96877.1"/>
    <property type="molecule type" value="Genomic_DNA"/>
</dbReference>
<gene>
    <name evidence="1" type="primary">slyX</name>
    <name evidence="3" type="ORF">NS365_23335</name>
</gene>
<protein>
    <recommendedName>
        <fullName evidence="1">Protein SlyX homolog</fullName>
    </recommendedName>
</protein>
<organism evidence="3 4">
    <name type="scientific">Aureimonas ureilytica</name>
    <dbReference type="NCBI Taxonomy" id="401562"/>
    <lineage>
        <taxon>Bacteria</taxon>
        <taxon>Pseudomonadati</taxon>
        <taxon>Pseudomonadota</taxon>
        <taxon>Alphaproteobacteria</taxon>
        <taxon>Hyphomicrobiales</taxon>
        <taxon>Aurantimonadaceae</taxon>
        <taxon>Aureimonas</taxon>
    </lineage>
</organism>
<dbReference type="NCBIfam" id="NF001962">
    <property type="entry name" value="PRK00736.1"/>
    <property type="match status" value="1"/>
</dbReference>
<feature type="coiled-coil region" evidence="2">
    <location>
        <begin position="1"/>
        <end position="56"/>
    </location>
</feature>
<name>A0A175RBV9_9HYPH</name>
<accession>A0A175RBV9</accession>
<dbReference type="HAMAP" id="MF_00715">
    <property type="entry name" value="SlyX"/>
    <property type="match status" value="1"/>
</dbReference>
<sequence>MSGSEERLVELEIQIAHQNRTIEELSGEMARQGAELDRLRKTMKALAERFLALEEVATPRPEITKPPHY</sequence>
<keyword evidence="4" id="KW-1185">Reference proteome</keyword>
<keyword evidence="2" id="KW-0175">Coiled coil</keyword>
<comment type="similarity">
    <text evidence="1">Belongs to the SlyX family.</text>
</comment>